<feature type="compositionally biased region" description="Polar residues" evidence="1">
    <location>
        <begin position="1"/>
        <end position="15"/>
    </location>
</feature>
<feature type="region of interest" description="Disordered" evidence="1">
    <location>
        <begin position="1"/>
        <end position="22"/>
    </location>
</feature>
<proteinExistence type="predicted"/>
<gene>
    <name evidence="2" type="ORF">MAPG_10304</name>
</gene>
<reference evidence="4" key="1">
    <citation type="submission" date="2010-05" db="EMBL/GenBank/DDBJ databases">
        <title>The genome sequence of Magnaporthe poae strain ATCC 64411.</title>
        <authorList>
            <person name="Ma L.-J."/>
            <person name="Dead R."/>
            <person name="Young S."/>
            <person name="Zeng Q."/>
            <person name="Koehrsen M."/>
            <person name="Alvarado L."/>
            <person name="Berlin A."/>
            <person name="Chapman S.B."/>
            <person name="Chen Z."/>
            <person name="Freedman E."/>
            <person name="Gellesch M."/>
            <person name="Goldberg J."/>
            <person name="Griggs A."/>
            <person name="Gujja S."/>
            <person name="Heilman E.R."/>
            <person name="Heiman D."/>
            <person name="Hepburn T."/>
            <person name="Howarth C."/>
            <person name="Jen D."/>
            <person name="Larson L."/>
            <person name="Mehta T."/>
            <person name="Neiman D."/>
            <person name="Pearson M."/>
            <person name="Roberts A."/>
            <person name="Saif S."/>
            <person name="Shea T."/>
            <person name="Shenoy N."/>
            <person name="Sisk P."/>
            <person name="Stolte C."/>
            <person name="Sykes S."/>
            <person name="Walk T."/>
            <person name="White J."/>
            <person name="Yandava C."/>
            <person name="Haas B."/>
            <person name="Nusbaum C."/>
            <person name="Birren B."/>
        </authorList>
    </citation>
    <scope>NUCLEOTIDE SEQUENCE [LARGE SCALE GENOMIC DNA]</scope>
    <source>
        <strain evidence="4">ATCC 64411 / 73-15</strain>
    </source>
</reference>
<protein>
    <submittedName>
        <fullName evidence="2 3">Uncharacterized protein</fullName>
    </submittedName>
</protein>
<organism evidence="3 4">
    <name type="scientific">Magnaporthiopsis poae (strain ATCC 64411 / 73-15)</name>
    <name type="common">Kentucky bluegrass fungus</name>
    <name type="synonym">Magnaporthe poae</name>
    <dbReference type="NCBI Taxonomy" id="644358"/>
    <lineage>
        <taxon>Eukaryota</taxon>
        <taxon>Fungi</taxon>
        <taxon>Dikarya</taxon>
        <taxon>Ascomycota</taxon>
        <taxon>Pezizomycotina</taxon>
        <taxon>Sordariomycetes</taxon>
        <taxon>Sordariomycetidae</taxon>
        <taxon>Magnaporthales</taxon>
        <taxon>Magnaporthaceae</taxon>
        <taxon>Magnaporthiopsis</taxon>
    </lineage>
</organism>
<evidence type="ECO:0000313" key="2">
    <source>
        <dbReference type="EMBL" id="KLU90450.1"/>
    </source>
</evidence>
<dbReference type="Proteomes" id="UP000011715">
    <property type="component" value="Unassembled WGS sequence"/>
</dbReference>
<keyword evidence="4" id="KW-1185">Reference proteome</keyword>
<reference evidence="2" key="2">
    <citation type="submission" date="2010-05" db="EMBL/GenBank/DDBJ databases">
        <title>The Genome Sequence of Magnaporthe poae strain ATCC 64411.</title>
        <authorList>
            <consortium name="The Broad Institute Genome Sequencing Platform"/>
            <consortium name="Broad Institute Genome Sequencing Center for Infectious Disease"/>
            <person name="Ma L.-J."/>
            <person name="Dead R."/>
            <person name="Young S."/>
            <person name="Zeng Q."/>
            <person name="Koehrsen M."/>
            <person name="Alvarado L."/>
            <person name="Berlin A."/>
            <person name="Chapman S.B."/>
            <person name="Chen Z."/>
            <person name="Freedman E."/>
            <person name="Gellesch M."/>
            <person name="Goldberg J."/>
            <person name="Griggs A."/>
            <person name="Gujja S."/>
            <person name="Heilman E.R."/>
            <person name="Heiman D."/>
            <person name="Hepburn T."/>
            <person name="Howarth C."/>
            <person name="Jen D."/>
            <person name="Larson L."/>
            <person name="Mehta T."/>
            <person name="Neiman D."/>
            <person name="Pearson M."/>
            <person name="Roberts A."/>
            <person name="Saif S."/>
            <person name="Shea T."/>
            <person name="Shenoy N."/>
            <person name="Sisk P."/>
            <person name="Stolte C."/>
            <person name="Sykes S."/>
            <person name="Walk T."/>
            <person name="White J."/>
            <person name="Yandava C."/>
            <person name="Haas B."/>
            <person name="Nusbaum C."/>
            <person name="Birren B."/>
        </authorList>
    </citation>
    <scope>NUCLEOTIDE SEQUENCE</scope>
    <source>
        <strain evidence="2">ATCC 64411</strain>
    </source>
</reference>
<evidence type="ECO:0000313" key="3">
    <source>
        <dbReference type="EnsemblFungi" id="MAPG_10304T0"/>
    </source>
</evidence>
<dbReference type="EMBL" id="GL876975">
    <property type="protein sequence ID" value="KLU90450.1"/>
    <property type="molecule type" value="Genomic_DNA"/>
</dbReference>
<dbReference type="EnsemblFungi" id="MAPG_10304T0">
    <property type="protein sequence ID" value="MAPG_10304T0"/>
    <property type="gene ID" value="MAPG_10304"/>
</dbReference>
<sequence>MPRRNTSSCGRNPVQNIVDKSRGILEDAPATVHPRSSAVGPDLDARLWAVNDAAKQTLTTTLAPAVSAPHHLPDGCLLSIQGVPGPGKTQAVLLSVAVGQRLSPGGIAVRVFTLASVVSAQMAYAIHPRPAAGTCAFVRYVWADNCMRTPTMAAFLDRCVEYEAGSAALAQVMAP</sequence>
<name>A0A0C4EC90_MAGP6</name>
<accession>A0A0C4EC90</accession>
<evidence type="ECO:0000313" key="4">
    <source>
        <dbReference type="Proteomes" id="UP000011715"/>
    </source>
</evidence>
<dbReference type="AlphaFoldDB" id="A0A0C4EC90"/>
<reference evidence="2" key="3">
    <citation type="submission" date="2011-03" db="EMBL/GenBank/DDBJ databases">
        <title>Annotation of Magnaporthe poae ATCC 64411.</title>
        <authorList>
            <person name="Ma L.-J."/>
            <person name="Dead R."/>
            <person name="Young S.K."/>
            <person name="Zeng Q."/>
            <person name="Gargeya S."/>
            <person name="Fitzgerald M."/>
            <person name="Haas B."/>
            <person name="Abouelleil A."/>
            <person name="Alvarado L."/>
            <person name="Arachchi H.M."/>
            <person name="Berlin A."/>
            <person name="Brown A."/>
            <person name="Chapman S.B."/>
            <person name="Chen Z."/>
            <person name="Dunbar C."/>
            <person name="Freedman E."/>
            <person name="Gearin G."/>
            <person name="Gellesch M."/>
            <person name="Goldberg J."/>
            <person name="Griggs A."/>
            <person name="Gujja S."/>
            <person name="Heiman D."/>
            <person name="Howarth C."/>
            <person name="Larson L."/>
            <person name="Lui A."/>
            <person name="MacDonald P.J.P."/>
            <person name="Mehta T."/>
            <person name="Montmayeur A."/>
            <person name="Murphy C."/>
            <person name="Neiman D."/>
            <person name="Pearson M."/>
            <person name="Priest M."/>
            <person name="Roberts A."/>
            <person name="Saif S."/>
            <person name="Shea T."/>
            <person name="Shenoy N."/>
            <person name="Sisk P."/>
            <person name="Stolte C."/>
            <person name="Sykes S."/>
            <person name="Yandava C."/>
            <person name="Wortman J."/>
            <person name="Nusbaum C."/>
            <person name="Birren B."/>
        </authorList>
    </citation>
    <scope>NUCLEOTIDE SEQUENCE</scope>
    <source>
        <strain evidence="2">ATCC 64411</strain>
    </source>
</reference>
<dbReference type="EMBL" id="ADBL01002304">
    <property type="status" value="NOT_ANNOTATED_CDS"/>
    <property type="molecule type" value="Genomic_DNA"/>
</dbReference>
<dbReference type="VEuPathDB" id="FungiDB:MAPG_10304"/>
<evidence type="ECO:0000256" key="1">
    <source>
        <dbReference type="SAM" id="MobiDB-lite"/>
    </source>
</evidence>
<reference evidence="3" key="5">
    <citation type="submission" date="2015-06" db="UniProtKB">
        <authorList>
            <consortium name="EnsemblFungi"/>
        </authorList>
    </citation>
    <scope>IDENTIFICATION</scope>
    <source>
        <strain evidence="3">ATCC 64411</strain>
    </source>
</reference>
<reference evidence="3" key="4">
    <citation type="journal article" date="2015" name="G3 (Bethesda)">
        <title>Genome sequences of three phytopathogenic species of the Magnaporthaceae family of fungi.</title>
        <authorList>
            <person name="Okagaki L.H."/>
            <person name="Nunes C.C."/>
            <person name="Sailsbery J."/>
            <person name="Clay B."/>
            <person name="Brown D."/>
            <person name="John T."/>
            <person name="Oh Y."/>
            <person name="Young N."/>
            <person name="Fitzgerald M."/>
            <person name="Haas B.J."/>
            <person name="Zeng Q."/>
            <person name="Young S."/>
            <person name="Adiconis X."/>
            <person name="Fan L."/>
            <person name="Levin J.Z."/>
            <person name="Mitchell T.K."/>
            <person name="Okubara P.A."/>
            <person name="Farman M.L."/>
            <person name="Kohn L.M."/>
            <person name="Birren B."/>
            <person name="Ma L.-J."/>
            <person name="Dean R.A."/>
        </authorList>
    </citation>
    <scope>NUCLEOTIDE SEQUENCE</scope>
    <source>
        <strain evidence="3">ATCC 64411 / 73-15</strain>
    </source>
</reference>